<keyword evidence="2" id="KW-1185">Reference proteome</keyword>
<name>A0ACB9WWN5_CHAAC</name>
<evidence type="ECO:0000313" key="1">
    <source>
        <dbReference type="EMBL" id="KAI4818080.1"/>
    </source>
</evidence>
<accession>A0ACB9WWN5</accession>
<organism evidence="1 2">
    <name type="scientific">Chaenocephalus aceratus</name>
    <name type="common">Blackfin icefish</name>
    <name type="synonym">Chaenichthys aceratus</name>
    <dbReference type="NCBI Taxonomy" id="36190"/>
    <lineage>
        <taxon>Eukaryota</taxon>
        <taxon>Metazoa</taxon>
        <taxon>Chordata</taxon>
        <taxon>Craniata</taxon>
        <taxon>Vertebrata</taxon>
        <taxon>Euteleostomi</taxon>
        <taxon>Actinopterygii</taxon>
        <taxon>Neopterygii</taxon>
        <taxon>Teleostei</taxon>
        <taxon>Neoteleostei</taxon>
        <taxon>Acanthomorphata</taxon>
        <taxon>Eupercaria</taxon>
        <taxon>Perciformes</taxon>
        <taxon>Notothenioidei</taxon>
        <taxon>Channichthyidae</taxon>
        <taxon>Chaenocephalus</taxon>
    </lineage>
</organism>
<evidence type="ECO:0000313" key="2">
    <source>
        <dbReference type="Proteomes" id="UP001057452"/>
    </source>
</evidence>
<reference evidence="1" key="1">
    <citation type="submission" date="2022-05" db="EMBL/GenBank/DDBJ databases">
        <title>Chromosome-level genome of Chaenocephalus aceratus.</title>
        <authorList>
            <person name="Park H."/>
        </authorList>
    </citation>
    <scope>NUCLEOTIDE SEQUENCE</scope>
    <source>
        <strain evidence="1">KU_202001</strain>
    </source>
</reference>
<dbReference type="EMBL" id="CM043795">
    <property type="protein sequence ID" value="KAI4818080.1"/>
    <property type="molecule type" value="Genomic_DNA"/>
</dbReference>
<gene>
    <name evidence="1" type="ORF">KUCAC02_011445</name>
</gene>
<comment type="caution">
    <text evidence="1">The sequence shown here is derived from an EMBL/GenBank/DDBJ whole genome shotgun (WGS) entry which is preliminary data.</text>
</comment>
<protein>
    <submittedName>
        <fullName evidence="1">Uncharacterized protein</fullName>
    </submittedName>
</protein>
<sequence>MLRFLCCCFSSGDSADERQPLLHPGPSDLNEAGSARQSRSAHSDAQTVKRIGRLVMRRVCVPELDQRFSDMAETFNEQHERYEAMVRNIRNLRQSYSCNHNDTLALTKCVGMIRDEHKAKYKNEVKGISASAKATISKGTTLQELIGWLLRSKDQMAEQVKGAAATYQEHGRLSENLEENLKEVRRAKEFALGYRQRAGEVFTEAAQIAGAYL</sequence>
<proteinExistence type="predicted"/>
<dbReference type="Proteomes" id="UP001057452">
    <property type="component" value="Chromosome 11"/>
</dbReference>